<dbReference type="PRINTS" id="PR00445">
    <property type="entry name" value="HUPFHYPC"/>
</dbReference>
<dbReference type="NCBIfam" id="TIGR00074">
    <property type="entry name" value="hypC_hupF"/>
    <property type="match status" value="1"/>
</dbReference>
<sequence>MCLGIPGQITELVDLDLLVAKVDIGGVKRDVIITCVVDDEHPAEECVGAWVLVHAGFAMSRLDEDEAARTLAYLAAIGDMDAELEAIRNIADALERSA</sequence>
<dbReference type="SUPFAM" id="SSF159127">
    <property type="entry name" value="HupF/HypC-like"/>
    <property type="match status" value="1"/>
</dbReference>
<dbReference type="PANTHER" id="PTHR35177">
    <property type="entry name" value="HYDROGENASE MATURATION FACTOR HYBG"/>
    <property type="match status" value="1"/>
</dbReference>
<evidence type="ECO:0000313" key="3">
    <source>
        <dbReference type="Proteomes" id="UP000672039"/>
    </source>
</evidence>
<dbReference type="InterPro" id="IPR001109">
    <property type="entry name" value="Hydrogenase_HupF/HypC"/>
</dbReference>
<dbReference type="EMBL" id="CP072801">
    <property type="protein sequence ID" value="QTR44763.1"/>
    <property type="molecule type" value="Genomic_DNA"/>
</dbReference>
<comment type="similarity">
    <text evidence="1">Belongs to the HupF/HypC family.</text>
</comment>
<evidence type="ECO:0000313" key="2">
    <source>
        <dbReference type="EMBL" id="QTR44763.1"/>
    </source>
</evidence>
<protein>
    <submittedName>
        <fullName evidence="2">HypC/HybG/HupF family hydrogenase formation chaperone</fullName>
    </submittedName>
</protein>
<organism evidence="2 3">
    <name type="scientific">Thiothrix litoralis</name>
    <dbReference type="NCBI Taxonomy" id="2891210"/>
    <lineage>
        <taxon>Bacteria</taxon>
        <taxon>Pseudomonadati</taxon>
        <taxon>Pseudomonadota</taxon>
        <taxon>Gammaproteobacteria</taxon>
        <taxon>Thiotrichales</taxon>
        <taxon>Thiotrichaceae</taxon>
        <taxon>Thiothrix</taxon>
    </lineage>
</organism>
<dbReference type="Pfam" id="PF01455">
    <property type="entry name" value="HupF_HypC"/>
    <property type="match status" value="1"/>
</dbReference>
<dbReference type="Gene3D" id="2.30.30.140">
    <property type="match status" value="1"/>
</dbReference>
<name>A0ABX7WQY7_9GAMM</name>
<dbReference type="PANTHER" id="PTHR35177:SF2">
    <property type="entry name" value="HYDROGENASE MATURATION FACTOR HYBG"/>
    <property type="match status" value="1"/>
</dbReference>
<evidence type="ECO:0000256" key="1">
    <source>
        <dbReference type="ARBA" id="ARBA00006018"/>
    </source>
</evidence>
<dbReference type="RefSeq" id="WP_028489737.1">
    <property type="nucleotide sequence ID" value="NZ_CP072801.1"/>
</dbReference>
<keyword evidence="3" id="KW-1185">Reference proteome</keyword>
<dbReference type="InterPro" id="IPR019812">
    <property type="entry name" value="Hydgase_assmbl_chp_CS"/>
</dbReference>
<reference evidence="2 3" key="1">
    <citation type="submission" date="2021-04" db="EMBL/GenBank/DDBJ databases">
        <title>Genomics, taxonomy and metabolism of representatives of sulfur bacteria of the genus Thiothrix: Thiothrix fructosivorans QT, Thiothrix unzii A1T and three new species, Thiothrix subterranea sp. nov., Thiothrix litoralis sp. nov. and 'Candidatus Thiothrix anitrata' sp. nov.</title>
        <authorList>
            <person name="Ravin N.V."/>
            <person name="Smolyakov D."/>
            <person name="Rudenko T.S."/>
            <person name="Mardanov A.V."/>
            <person name="Beletsky A.V."/>
            <person name="Markov N.D."/>
            <person name="Fomenkov A.I."/>
            <person name="Roberts R.J."/>
            <person name="Karnachuk O.V."/>
            <person name="Novikov A."/>
            <person name="Grabovich M.Y."/>
        </authorList>
    </citation>
    <scope>NUCLEOTIDE SEQUENCE [LARGE SCALE GENOMIC DNA]</scope>
    <source>
        <strain evidence="2 3">AS</strain>
    </source>
</reference>
<proteinExistence type="inferred from homology"/>
<dbReference type="PROSITE" id="PS01097">
    <property type="entry name" value="HUPF_HYPC"/>
    <property type="match status" value="1"/>
</dbReference>
<accession>A0ABX7WQY7</accession>
<gene>
    <name evidence="2" type="ORF">J9253_12065</name>
</gene>
<dbReference type="Proteomes" id="UP000672039">
    <property type="component" value="Chromosome"/>
</dbReference>